<sequence length="48" mass="5236">MSVDCALDVVGILILMVLTPFVQVVLDRSLKGVQQAACFKEATIFSHE</sequence>
<dbReference type="AlphaFoldDB" id="A0A0A9PWC4"/>
<reference evidence="1" key="1">
    <citation type="submission" date="2014-09" db="EMBL/GenBank/DDBJ databases">
        <authorList>
            <person name="Magalhaes I.L.F."/>
            <person name="Oliveira U."/>
            <person name="Santos F.R."/>
            <person name="Vidigal T.H.D.A."/>
            <person name="Brescovit A.D."/>
            <person name="Santos A.J."/>
        </authorList>
    </citation>
    <scope>NUCLEOTIDE SEQUENCE</scope>
    <source>
        <tissue evidence="1">Shoot tissue taken approximately 20 cm above the soil surface</tissue>
    </source>
</reference>
<accession>A0A0A9PWC4</accession>
<proteinExistence type="predicted"/>
<reference evidence="1" key="2">
    <citation type="journal article" date="2015" name="Data Brief">
        <title>Shoot transcriptome of the giant reed, Arundo donax.</title>
        <authorList>
            <person name="Barrero R.A."/>
            <person name="Guerrero F.D."/>
            <person name="Moolhuijzen P."/>
            <person name="Goolsby J.A."/>
            <person name="Tidwell J."/>
            <person name="Bellgard S.E."/>
            <person name="Bellgard M.I."/>
        </authorList>
    </citation>
    <scope>NUCLEOTIDE SEQUENCE</scope>
    <source>
        <tissue evidence="1">Shoot tissue taken approximately 20 cm above the soil surface</tissue>
    </source>
</reference>
<protein>
    <submittedName>
        <fullName evidence="1">Uncharacterized protein</fullName>
    </submittedName>
</protein>
<organism evidence="1">
    <name type="scientific">Arundo donax</name>
    <name type="common">Giant reed</name>
    <name type="synonym">Donax arundinaceus</name>
    <dbReference type="NCBI Taxonomy" id="35708"/>
    <lineage>
        <taxon>Eukaryota</taxon>
        <taxon>Viridiplantae</taxon>
        <taxon>Streptophyta</taxon>
        <taxon>Embryophyta</taxon>
        <taxon>Tracheophyta</taxon>
        <taxon>Spermatophyta</taxon>
        <taxon>Magnoliopsida</taxon>
        <taxon>Liliopsida</taxon>
        <taxon>Poales</taxon>
        <taxon>Poaceae</taxon>
        <taxon>PACMAD clade</taxon>
        <taxon>Arundinoideae</taxon>
        <taxon>Arundineae</taxon>
        <taxon>Arundo</taxon>
    </lineage>
</organism>
<evidence type="ECO:0000313" key="1">
    <source>
        <dbReference type="EMBL" id="JAD54370.1"/>
    </source>
</evidence>
<dbReference type="EMBL" id="GBRH01243525">
    <property type="protein sequence ID" value="JAD54370.1"/>
    <property type="molecule type" value="Transcribed_RNA"/>
</dbReference>
<name>A0A0A9PWC4_ARUDO</name>